<dbReference type="OrthoDB" id="341259at2759"/>
<comment type="caution">
    <text evidence="7">The sequence shown here is derived from an EMBL/GenBank/DDBJ whole genome shotgun (WGS) entry which is preliminary data.</text>
</comment>
<keyword evidence="3 6" id="KW-1133">Transmembrane helix</keyword>
<organism evidence="7 8">
    <name type="scientific">Cytospora schulzeri</name>
    <dbReference type="NCBI Taxonomy" id="448051"/>
    <lineage>
        <taxon>Eukaryota</taxon>
        <taxon>Fungi</taxon>
        <taxon>Dikarya</taxon>
        <taxon>Ascomycota</taxon>
        <taxon>Pezizomycotina</taxon>
        <taxon>Sordariomycetes</taxon>
        <taxon>Sordariomycetidae</taxon>
        <taxon>Diaporthales</taxon>
        <taxon>Cytosporaceae</taxon>
        <taxon>Cytospora</taxon>
    </lineage>
</organism>
<evidence type="ECO:0000256" key="6">
    <source>
        <dbReference type="SAM" id="Phobius"/>
    </source>
</evidence>
<dbReference type="InterPro" id="IPR002523">
    <property type="entry name" value="MgTranspt_CorA/ZnTranspt_ZntB"/>
</dbReference>
<evidence type="ECO:0000256" key="1">
    <source>
        <dbReference type="ARBA" id="ARBA00004141"/>
    </source>
</evidence>
<dbReference type="Pfam" id="PF01544">
    <property type="entry name" value="CorA"/>
    <property type="match status" value="1"/>
</dbReference>
<dbReference type="EMBL" id="LKEA01000002">
    <property type="protein sequence ID" value="ROW10960.1"/>
    <property type="molecule type" value="Genomic_DNA"/>
</dbReference>
<feature type="region of interest" description="Disordered" evidence="5">
    <location>
        <begin position="826"/>
        <end position="880"/>
    </location>
</feature>
<evidence type="ECO:0000313" key="8">
    <source>
        <dbReference type="Proteomes" id="UP000283895"/>
    </source>
</evidence>
<reference evidence="7 8" key="1">
    <citation type="submission" date="2015-09" db="EMBL/GenBank/DDBJ databases">
        <title>Host preference determinants of Valsa canker pathogens revealed by comparative genomics.</title>
        <authorList>
            <person name="Yin Z."/>
            <person name="Huang L."/>
        </authorList>
    </citation>
    <scope>NUCLEOTIDE SEQUENCE [LARGE SCALE GENOMIC DNA]</scope>
    <source>
        <strain evidence="7 8">03-1</strain>
    </source>
</reference>
<dbReference type="Proteomes" id="UP000283895">
    <property type="component" value="Unassembled WGS sequence"/>
</dbReference>
<evidence type="ECO:0000256" key="3">
    <source>
        <dbReference type="ARBA" id="ARBA00022989"/>
    </source>
</evidence>
<evidence type="ECO:0000256" key="2">
    <source>
        <dbReference type="ARBA" id="ARBA00022692"/>
    </source>
</evidence>
<keyword evidence="8" id="KW-1185">Reference proteome</keyword>
<keyword evidence="2 6" id="KW-0812">Transmembrane</keyword>
<dbReference type="SUPFAM" id="SSF144083">
    <property type="entry name" value="Magnesium transport protein CorA, transmembrane region"/>
    <property type="match status" value="1"/>
</dbReference>
<feature type="transmembrane region" description="Helical" evidence="6">
    <location>
        <begin position="720"/>
        <end position="743"/>
    </location>
</feature>
<gene>
    <name evidence="7" type="ORF">VMCG_00859</name>
</gene>
<feature type="compositionally biased region" description="Basic and acidic residues" evidence="5">
    <location>
        <begin position="831"/>
        <end position="849"/>
    </location>
</feature>
<dbReference type="GO" id="GO:0046873">
    <property type="term" value="F:metal ion transmembrane transporter activity"/>
    <property type="evidence" value="ECO:0007669"/>
    <property type="project" value="InterPro"/>
</dbReference>
<evidence type="ECO:0000256" key="5">
    <source>
        <dbReference type="SAM" id="MobiDB-lite"/>
    </source>
</evidence>
<dbReference type="Gene3D" id="1.20.58.340">
    <property type="entry name" value="Magnesium transport protein CorA, transmembrane region"/>
    <property type="match status" value="1"/>
</dbReference>
<accession>A0A423X5M6</accession>
<dbReference type="InterPro" id="IPR045863">
    <property type="entry name" value="CorA_TM1_TM2"/>
</dbReference>
<feature type="transmembrane region" description="Helical" evidence="6">
    <location>
        <begin position="794"/>
        <end position="816"/>
    </location>
</feature>
<dbReference type="InterPro" id="IPR050829">
    <property type="entry name" value="CorA_MIT"/>
</dbReference>
<evidence type="ECO:0000256" key="4">
    <source>
        <dbReference type="ARBA" id="ARBA00023136"/>
    </source>
</evidence>
<feature type="region of interest" description="Disordered" evidence="5">
    <location>
        <begin position="206"/>
        <end position="227"/>
    </location>
</feature>
<dbReference type="PANTHER" id="PTHR47685:SF1">
    <property type="entry name" value="MAGNESIUM TRANSPORT PROTEIN CORA"/>
    <property type="match status" value="1"/>
</dbReference>
<dbReference type="STRING" id="356882.A0A423X5M6"/>
<sequence length="905" mass="104034">MDDHDIIPTCLSAERHKPQDFLLHYLGCEQYFQREEYLMSLCTDQVKQVEAKLRRIQYLRAALTNDLGEGRRLIQALTTSLRRWRSTKDFQEGIHRVRALRTMHFALNGNTQREVKTPNRRRQLDYDPDIDTNAYFMRFKDGKLVRDIEDPRFHEQYPCYRISVDDIINNDEEDNPLVPPEDTINYIHLPANNMFQAITKYFKQKPDPGFTPGSGRPQLPSPGENSTIDFMNPARRLLGPRFWKNQQQSSCVTGKFMGPMCEAISVTTEDEETKDSIALFMPYLHWDTARRQLKVNQTIQKENERHRKERSTKENNRGGIRVRQRGLQLLRAQGKQPNSAFRLENRIKSLENSHGSAPKPPPRSATGAFASIMKRHGRYGKLPLWSVFITDGAGRIIAGTEIGQVLFDAAMLYEAMVTYQERSLIRRYLNADLPLHPRRTLEQTNEWTLGLSWHASARDQVLHRATRPKQLDFHSVDPFTREWKDRIRKLPRLMMIDQLWMWIIDEQTIITCFPDHGDLGGYNHLEVPGIHRNVRDAIMKSGTSRIRSVLDLAMIIFGEVQISRSSMSGVNATKHSFGAEQYWEWARIFSRLAHTDITHGMSDLIVPFLDIGKEGELQGQIKSIVRDLEIMLRITIEQRDILDKFEKAMAHIAGSIPPVDVESMQMELKSNIENLEDMLKSAGDISASLDYLISLKQQQVTVVQAWQAMKQGDDTQKQNVTLLVFTVVTVVFLPMSFISSVFGMNNKEIAGMGAPMSLAEQFKWMFPLSFAIVAITYYMAFGSPNNMSRDAFRWLYIKCGMYRVFAPADLTISALINKLRGRAKKRGASQEWERRRSEQMAKDAEDRRAATRRGAVIENHQASETVPPETPVKARHPHHAPQTGMLAVYQKMNNISGKRRTTIGL</sequence>
<feature type="compositionally biased region" description="Basic and acidic residues" evidence="5">
    <location>
        <begin position="301"/>
        <end position="316"/>
    </location>
</feature>
<proteinExistence type="predicted"/>
<dbReference type="GO" id="GO:0016020">
    <property type="term" value="C:membrane"/>
    <property type="evidence" value="ECO:0007669"/>
    <property type="project" value="UniProtKB-SubCell"/>
</dbReference>
<evidence type="ECO:0000313" key="7">
    <source>
        <dbReference type="EMBL" id="ROW10960.1"/>
    </source>
</evidence>
<keyword evidence="4 6" id="KW-0472">Membrane</keyword>
<feature type="transmembrane region" description="Helical" evidence="6">
    <location>
        <begin position="764"/>
        <end position="782"/>
    </location>
</feature>
<dbReference type="PANTHER" id="PTHR47685">
    <property type="entry name" value="MAGNESIUM TRANSPORT PROTEIN CORA"/>
    <property type="match status" value="1"/>
</dbReference>
<dbReference type="AlphaFoldDB" id="A0A423X5M6"/>
<comment type="subcellular location">
    <subcellularLocation>
        <location evidence="1">Membrane</location>
        <topology evidence="1">Multi-pass membrane protein</topology>
    </subcellularLocation>
</comment>
<protein>
    <submittedName>
        <fullName evidence="7">Uncharacterized protein</fullName>
    </submittedName>
</protein>
<feature type="region of interest" description="Disordered" evidence="5">
    <location>
        <begin position="300"/>
        <end position="319"/>
    </location>
</feature>
<name>A0A423X5M6_9PEZI</name>